<evidence type="ECO:0000256" key="3">
    <source>
        <dbReference type="ARBA" id="ARBA00023004"/>
    </source>
</evidence>
<evidence type="ECO:0000256" key="2">
    <source>
        <dbReference type="ARBA" id="ARBA00022723"/>
    </source>
</evidence>
<dbReference type="InterPro" id="IPR036909">
    <property type="entry name" value="Cyt_c-like_dom_sf"/>
</dbReference>
<keyword evidence="5" id="KW-0732">Signal</keyword>
<proteinExistence type="predicted"/>
<dbReference type="InterPro" id="IPR009056">
    <property type="entry name" value="Cyt_c-like_dom"/>
</dbReference>
<feature type="signal peptide" evidence="5">
    <location>
        <begin position="1"/>
        <end position="19"/>
    </location>
</feature>
<reference evidence="7 8" key="1">
    <citation type="submission" date="2023-11" db="EMBL/GenBank/DDBJ databases">
        <title>From the Deep-Sea to the Surface: Bacterial Genomes Isolated from the Moytirra Hydrothermal Vent Plume.</title>
        <authorList>
            <person name="Major S.R."/>
        </authorList>
    </citation>
    <scope>NUCLEOTIDE SEQUENCE [LARGE SCALE GENOMIC DNA]</scope>
    <source>
        <strain evidence="7 8">OXR-9</strain>
        <plasmid evidence="7 8">unnamed02</plasmid>
    </source>
</reference>
<dbReference type="RefSeq" id="WP_322330009.1">
    <property type="nucleotide sequence ID" value="NZ_CP139727.1"/>
</dbReference>
<keyword evidence="2 4" id="KW-0479">Metal-binding</keyword>
<keyword evidence="7" id="KW-0614">Plasmid</keyword>
<geneLocation type="plasmid" evidence="7 8">
    <name>unnamed02</name>
</geneLocation>
<gene>
    <name evidence="7" type="ORF">T7987_17440</name>
</gene>
<dbReference type="Pfam" id="PF13442">
    <property type="entry name" value="Cytochrome_CBB3"/>
    <property type="match status" value="1"/>
</dbReference>
<protein>
    <submittedName>
        <fullName evidence="7">C-type cytochrome</fullName>
    </submittedName>
</protein>
<keyword evidence="1 4" id="KW-0349">Heme</keyword>
<accession>A0ABZ0V8F1</accession>
<dbReference type="EMBL" id="CP139727">
    <property type="protein sequence ID" value="WPZ23650.1"/>
    <property type="molecule type" value="Genomic_DNA"/>
</dbReference>
<dbReference type="Gene3D" id="1.10.760.10">
    <property type="entry name" value="Cytochrome c-like domain"/>
    <property type="match status" value="1"/>
</dbReference>
<evidence type="ECO:0000256" key="4">
    <source>
        <dbReference type="PROSITE-ProRule" id="PRU00433"/>
    </source>
</evidence>
<evidence type="ECO:0000259" key="6">
    <source>
        <dbReference type="PROSITE" id="PS51007"/>
    </source>
</evidence>
<evidence type="ECO:0000256" key="5">
    <source>
        <dbReference type="SAM" id="SignalP"/>
    </source>
</evidence>
<feature type="chain" id="PRO_5046527636" evidence="5">
    <location>
        <begin position="20"/>
        <end position="137"/>
    </location>
</feature>
<dbReference type="PROSITE" id="PS51007">
    <property type="entry name" value="CYTC"/>
    <property type="match status" value="1"/>
</dbReference>
<name>A0ABZ0V8F1_9RHOB</name>
<organism evidence="7 8">
    <name type="scientific">Sulfitobacter faviae</name>
    <dbReference type="NCBI Taxonomy" id="1775881"/>
    <lineage>
        <taxon>Bacteria</taxon>
        <taxon>Pseudomonadati</taxon>
        <taxon>Pseudomonadota</taxon>
        <taxon>Alphaproteobacteria</taxon>
        <taxon>Rhodobacterales</taxon>
        <taxon>Roseobacteraceae</taxon>
        <taxon>Sulfitobacter</taxon>
    </lineage>
</organism>
<evidence type="ECO:0000256" key="1">
    <source>
        <dbReference type="ARBA" id="ARBA00022617"/>
    </source>
</evidence>
<dbReference type="Proteomes" id="UP001326567">
    <property type="component" value="Plasmid unnamed02"/>
</dbReference>
<keyword evidence="8" id="KW-1185">Reference proteome</keyword>
<dbReference type="SUPFAM" id="SSF46626">
    <property type="entry name" value="Cytochrome c"/>
    <property type="match status" value="1"/>
</dbReference>
<evidence type="ECO:0000313" key="8">
    <source>
        <dbReference type="Proteomes" id="UP001326567"/>
    </source>
</evidence>
<evidence type="ECO:0000313" key="7">
    <source>
        <dbReference type="EMBL" id="WPZ23650.1"/>
    </source>
</evidence>
<feature type="domain" description="Cytochrome c" evidence="6">
    <location>
        <begin position="27"/>
        <end position="121"/>
    </location>
</feature>
<sequence>MPPLKTSLALLAAFGTVLAACSAPSMPEAPDGAKFYVENCVACHGMSAKGGGPLASTLEATPTDLTLLARKNGGSFPRARALSYVYGHPEQRELARDMPQFGGSMAHDTVPVEINGILTPTPRELAGLLVYLESIQR</sequence>
<keyword evidence="3 4" id="KW-0408">Iron</keyword>
<dbReference type="PROSITE" id="PS51257">
    <property type="entry name" value="PROKAR_LIPOPROTEIN"/>
    <property type="match status" value="1"/>
</dbReference>